<sequence>MASAVPNGAAVSHISCQSAAANVHAYVQVLWSENLGLFRHSANNHFHGFESNYGAPVIIPEKYECQSGLLASSASSESEEHGQYPPNDDEPSPASGPHGNGSEPGVALLNSRLAWTRAVSHMRKTLETARGRDCELAFLRPRYLCLVCDFDKMHYVTEKVSDCADDADLEFVFVSYTRTQFRVSTEEEIARYPYKDEATREANRQIARADRSTLVSLGIMAAKRAGKRAFWLDFECVRDDDGIARSTSSSHDVYRICDIVRAAHSMIIAIGPTASDKVAAVLEGSSPPSYGPGMMTTWLRQWGSRLWTLPELLLCPAEFRIEIHPLGRSEPRPVAKRNIAELAWDDAEQVNELVSHFEGTATLTPLNLIQLCLECFSRRQTDQFSQGDIAYATMGLFPKRQRPVVNKHDSGFEAFAKLCLCNDSGDFLERLICVATRPGTEWYRTEDRWNCKIGDIRPLGTVRNVTSSGLDTVVLDGVRGVSIHWDGLDPEPYFDEDKTGGYAARFFTVALVWCLSAPLIATFSVFVSPKMLEILPITALFALVAPAMLLKTRTRARQPPKANSRLVGIEGLVDAGTVEKHLWGFNHGNLTDDTAFSYGQPLSADGGRFFTLLDTARMTVTHFQSSDPPIAMLLAEKEGGRWRALLCSYNHKTHTFHREQVLRIKCDSGTAKEIPEVDGLRLSLVSQSKTADALQAVIRFDKIAGWAREFMFLGICAIGSNLFHHNGASNDSLFYYRLVVVVGQVPALVILIFVARPFEMLPYILSSKLFLNILASAIASRNGNIDYCTVLHGLLDGVLALLLITTMLSWYAMDELILRFLLWAILSPRFTLAVSLSDTAATFLGLTSIFICFNTFDLVWDKCKRRPRGFAGIFGRPSDVAWLPTDQKSLLSLRAAMGKFELRSMDELWLARQ</sequence>
<keyword evidence="2" id="KW-0812">Transmembrane</keyword>
<evidence type="ECO:0000256" key="1">
    <source>
        <dbReference type="SAM" id="MobiDB-lite"/>
    </source>
</evidence>
<reference evidence="3 4" key="1">
    <citation type="journal article" date="2020" name="Phytopathology">
        <title>Genome Sequence Resources of Colletotrichum truncatum, C. plurivorum, C. musicola, and C. sojae: Four Species Pathogenic to Soybean (Glycine max).</title>
        <authorList>
            <person name="Rogerio F."/>
            <person name="Boufleur T.R."/>
            <person name="Ciampi-Guillardi M."/>
            <person name="Sukno S.A."/>
            <person name="Thon M.R."/>
            <person name="Massola Junior N.S."/>
            <person name="Baroncelli R."/>
        </authorList>
    </citation>
    <scope>NUCLEOTIDE SEQUENCE [LARGE SCALE GENOMIC DNA]</scope>
    <source>
        <strain evidence="3 4">LFN0009</strain>
    </source>
</reference>
<evidence type="ECO:0000313" key="4">
    <source>
        <dbReference type="Proteomes" id="UP000652219"/>
    </source>
</evidence>
<feature type="transmembrane region" description="Helical" evidence="2">
    <location>
        <begin position="506"/>
        <end position="528"/>
    </location>
</feature>
<dbReference type="AlphaFoldDB" id="A0A8H6JRF4"/>
<feature type="transmembrane region" description="Helical" evidence="2">
    <location>
        <begin position="710"/>
        <end position="728"/>
    </location>
</feature>
<comment type="caution">
    <text evidence="3">The sequence shown here is derived from an EMBL/GenBank/DDBJ whole genome shotgun (WGS) entry which is preliminary data.</text>
</comment>
<keyword evidence="2" id="KW-1133">Transmembrane helix</keyword>
<name>A0A8H6JRF4_9PEZI</name>
<dbReference type="EMBL" id="WIGN01000021">
    <property type="protein sequence ID" value="KAF6817455.1"/>
    <property type="molecule type" value="Genomic_DNA"/>
</dbReference>
<keyword evidence="2" id="KW-0472">Membrane</keyword>
<protein>
    <recommendedName>
        <fullName evidence="5">3-hydroxyisobutyrate dehydrogenase protein</fullName>
    </recommendedName>
</protein>
<gene>
    <name evidence="3" type="ORF">CSOJ01_02377</name>
</gene>
<accession>A0A8H6JRF4</accession>
<evidence type="ECO:0008006" key="5">
    <source>
        <dbReference type="Google" id="ProtNLM"/>
    </source>
</evidence>
<keyword evidence="4" id="KW-1185">Reference proteome</keyword>
<feature type="transmembrane region" description="Helical" evidence="2">
    <location>
        <begin position="734"/>
        <end position="754"/>
    </location>
</feature>
<evidence type="ECO:0000256" key="2">
    <source>
        <dbReference type="SAM" id="Phobius"/>
    </source>
</evidence>
<organism evidence="3 4">
    <name type="scientific">Colletotrichum sojae</name>
    <dbReference type="NCBI Taxonomy" id="2175907"/>
    <lineage>
        <taxon>Eukaryota</taxon>
        <taxon>Fungi</taxon>
        <taxon>Dikarya</taxon>
        <taxon>Ascomycota</taxon>
        <taxon>Pezizomycotina</taxon>
        <taxon>Sordariomycetes</taxon>
        <taxon>Hypocreomycetidae</taxon>
        <taxon>Glomerellales</taxon>
        <taxon>Glomerellaceae</taxon>
        <taxon>Colletotrichum</taxon>
        <taxon>Colletotrichum orchidearum species complex</taxon>
    </lineage>
</organism>
<feature type="transmembrane region" description="Helical" evidence="2">
    <location>
        <begin position="843"/>
        <end position="860"/>
    </location>
</feature>
<evidence type="ECO:0000313" key="3">
    <source>
        <dbReference type="EMBL" id="KAF6817455.1"/>
    </source>
</evidence>
<proteinExistence type="predicted"/>
<feature type="transmembrane region" description="Helical" evidence="2">
    <location>
        <begin position="791"/>
        <end position="813"/>
    </location>
</feature>
<feature type="region of interest" description="Disordered" evidence="1">
    <location>
        <begin position="75"/>
        <end position="103"/>
    </location>
</feature>
<dbReference type="Proteomes" id="UP000652219">
    <property type="component" value="Unassembled WGS sequence"/>
</dbReference>